<reference evidence="8 9" key="1">
    <citation type="journal article" date="2014" name="BMC Genomics">
        <title>Comparative genome sequencing reveals chemotype-specific gene clusters in the toxigenic black mold Stachybotrys.</title>
        <authorList>
            <person name="Semeiks J."/>
            <person name="Borek D."/>
            <person name="Otwinowski Z."/>
            <person name="Grishin N.V."/>
        </authorList>
    </citation>
    <scope>NUCLEOTIDE SEQUENCE [LARGE SCALE GENOMIC DNA]</scope>
    <source>
        <strain evidence="8 9">IBT 40285</strain>
    </source>
</reference>
<dbReference type="OrthoDB" id="1668230at2759"/>
<protein>
    <recommendedName>
        <fullName evidence="7">Protein kinase domain-containing protein</fullName>
    </recommendedName>
</protein>
<keyword evidence="2" id="KW-0808">Transferase</keyword>
<keyword evidence="3" id="KW-0547">Nucleotide-binding</keyword>
<feature type="region of interest" description="Disordered" evidence="6">
    <location>
        <begin position="39"/>
        <end position="80"/>
    </location>
</feature>
<dbReference type="PANTHER" id="PTHR24345:SF0">
    <property type="entry name" value="CELL CYCLE SERINE_THREONINE-PROTEIN KINASE CDC5_MSD2"/>
    <property type="match status" value="1"/>
</dbReference>
<keyword evidence="5" id="KW-0067">ATP-binding</keyword>
<gene>
    <name evidence="8" type="ORF">S40285_07206</name>
</gene>
<evidence type="ECO:0000256" key="4">
    <source>
        <dbReference type="ARBA" id="ARBA00022777"/>
    </source>
</evidence>
<dbReference type="InterPro" id="IPR000719">
    <property type="entry name" value="Prot_kinase_dom"/>
</dbReference>
<evidence type="ECO:0000256" key="5">
    <source>
        <dbReference type="ARBA" id="ARBA00022840"/>
    </source>
</evidence>
<organism evidence="8 9">
    <name type="scientific">Stachybotrys chlorohalonatus (strain IBT 40285)</name>
    <dbReference type="NCBI Taxonomy" id="1283841"/>
    <lineage>
        <taxon>Eukaryota</taxon>
        <taxon>Fungi</taxon>
        <taxon>Dikarya</taxon>
        <taxon>Ascomycota</taxon>
        <taxon>Pezizomycotina</taxon>
        <taxon>Sordariomycetes</taxon>
        <taxon>Hypocreomycetidae</taxon>
        <taxon>Hypocreales</taxon>
        <taxon>Stachybotryaceae</taxon>
        <taxon>Stachybotrys</taxon>
    </lineage>
</organism>
<keyword evidence="9" id="KW-1185">Reference proteome</keyword>
<dbReference type="InterPro" id="IPR008271">
    <property type="entry name" value="Ser/Thr_kinase_AS"/>
</dbReference>
<dbReference type="HOGENOM" id="CLU_331261_0_0_1"/>
<evidence type="ECO:0000256" key="1">
    <source>
        <dbReference type="ARBA" id="ARBA00022527"/>
    </source>
</evidence>
<evidence type="ECO:0000256" key="3">
    <source>
        <dbReference type="ARBA" id="ARBA00022741"/>
    </source>
</evidence>
<dbReference type="Gene3D" id="1.10.510.10">
    <property type="entry name" value="Transferase(Phosphotransferase) domain 1"/>
    <property type="match status" value="1"/>
</dbReference>
<dbReference type="PROSITE" id="PS00108">
    <property type="entry name" value="PROTEIN_KINASE_ST"/>
    <property type="match status" value="1"/>
</dbReference>
<sequence length="881" mass="97587">MADEGLQGVLDDLCQQAEGSFIISDHAAFNPNNTSLPVAPLTPSEEYDMQSSSGEIAGADKDENESQVKNTFASHASQRRSPQRLFSSKLIDSEFFAAECSSNGSGDGGTLQPPSGVIDAVSPSGDNVNNAIAEAMQSSIIYPSSRLSQDSYSSQPGEALSLHVYDLRADFMASAHNGAAHSSTSDSLESNDSFRTAASKLTSQTTNSSTCSYETSLSHQLLATQSDSSVDYVHIGIEKFEVVRTATGGLRCLWRRLLKGDAWQQDIDPELLRLVKIHSQDAGKEDPQLLANQWPRDFPVPMEIVRQNTLDPQLLHFAELRSHPLITEDPTVRMFLKVLPKFKPTPVGINPSLGFKYRSMQREILGHNGKPTETKIFVVSQTQDDIGCCLMVDDAPFCSFYYVPYMDTVIFWNQSDGAVVLDYFDDGSLAVQIIKAGRKTRAKIGSWTVSVDNNSIITFHVLPRGKYWETIQGVSATALRSDTRPTTDLLAWMNHPLLGTFVGTTIRITDEEKHSYTLTRTRNIAETHVSSVQRPRDPPVADLHAAQHWMNEVQAHSSMPAHDNMVKLHGYDARFLCSWQEYIEAPSLDKIRDLNSLYTGPCHDALKIIHDIASALSAMHNGKGTRAEQEYLHMDVKPGNIVYHPQKGAVLLDFGIARNASLPPCLVTGSSHYTAPEFLQGNAMRGPLADVWALGVTGLYLTRHIPIPERQSNPTWLISNIHRAKNGLTRLETMEECSRWIEYIIDIRVRLDSSDPVEALLCDMLEPNVLKRLDAESVVQRAKGIFERMEKDDALKNILAEELEEEKDAEEATNRQSPTVEEDWLKRDPSEGSDGNNFSQTLVSSNEDAGSWVAEAEPDDANPYLQPTFSNDNASPSGFFP</sequence>
<dbReference type="EMBL" id="KL659939">
    <property type="protein sequence ID" value="KFA68302.1"/>
    <property type="molecule type" value="Genomic_DNA"/>
</dbReference>
<evidence type="ECO:0000313" key="8">
    <source>
        <dbReference type="EMBL" id="KFA68302.1"/>
    </source>
</evidence>
<dbReference type="Proteomes" id="UP000028524">
    <property type="component" value="Unassembled WGS sequence"/>
</dbReference>
<dbReference type="PANTHER" id="PTHR24345">
    <property type="entry name" value="SERINE/THREONINE-PROTEIN KINASE PLK"/>
    <property type="match status" value="1"/>
</dbReference>
<evidence type="ECO:0000313" key="9">
    <source>
        <dbReference type="Proteomes" id="UP000028524"/>
    </source>
</evidence>
<feature type="compositionally biased region" description="Polar residues" evidence="6">
    <location>
        <begin position="833"/>
        <end position="848"/>
    </location>
</feature>
<feature type="region of interest" description="Disordered" evidence="6">
    <location>
        <begin position="803"/>
        <end position="881"/>
    </location>
</feature>
<keyword evidence="4" id="KW-0418">Kinase</keyword>
<feature type="compositionally biased region" description="Polar residues" evidence="6">
    <location>
        <begin position="67"/>
        <end position="76"/>
    </location>
</feature>
<dbReference type="GO" id="GO:0005634">
    <property type="term" value="C:nucleus"/>
    <property type="evidence" value="ECO:0007669"/>
    <property type="project" value="TreeGrafter"/>
</dbReference>
<dbReference type="InParanoid" id="A0A084QWG7"/>
<dbReference type="PROSITE" id="PS50011">
    <property type="entry name" value="PROTEIN_KINASE_DOM"/>
    <property type="match status" value="1"/>
</dbReference>
<feature type="domain" description="Protein kinase" evidence="7">
    <location>
        <begin position="456"/>
        <end position="786"/>
    </location>
</feature>
<evidence type="ECO:0000256" key="6">
    <source>
        <dbReference type="SAM" id="MobiDB-lite"/>
    </source>
</evidence>
<proteinExistence type="predicted"/>
<dbReference type="SUPFAM" id="SSF56112">
    <property type="entry name" value="Protein kinase-like (PK-like)"/>
    <property type="match status" value="1"/>
</dbReference>
<keyword evidence="1" id="KW-0723">Serine/threonine-protein kinase</keyword>
<dbReference type="GO" id="GO:0005524">
    <property type="term" value="F:ATP binding"/>
    <property type="evidence" value="ECO:0007669"/>
    <property type="project" value="UniProtKB-KW"/>
</dbReference>
<dbReference type="AlphaFoldDB" id="A0A084QWG7"/>
<dbReference type="STRING" id="1283841.A0A084QWG7"/>
<evidence type="ECO:0000259" key="7">
    <source>
        <dbReference type="PROSITE" id="PS50011"/>
    </source>
</evidence>
<evidence type="ECO:0000256" key="2">
    <source>
        <dbReference type="ARBA" id="ARBA00022679"/>
    </source>
</evidence>
<dbReference type="InterPro" id="IPR011009">
    <property type="entry name" value="Kinase-like_dom_sf"/>
</dbReference>
<dbReference type="GO" id="GO:0004674">
    <property type="term" value="F:protein serine/threonine kinase activity"/>
    <property type="evidence" value="ECO:0007669"/>
    <property type="project" value="UniProtKB-KW"/>
</dbReference>
<dbReference type="SMART" id="SM00220">
    <property type="entry name" value="S_TKc"/>
    <property type="match status" value="1"/>
</dbReference>
<dbReference type="Pfam" id="PF00069">
    <property type="entry name" value="Pkinase"/>
    <property type="match status" value="1"/>
</dbReference>
<feature type="compositionally biased region" description="Polar residues" evidence="6">
    <location>
        <begin position="865"/>
        <end position="881"/>
    </location>
</feature>
<name>A0A084QWG7_STAC4</name>
<feature type="region of interest" description="Disordered" evidence="6">
    <location>
        <begin position="102"/>
        <end position="123"/>
    </location>
</feature>
<accession>A0A084QWG7</accession>